<dbReference type="SUPFAM" id="SSF51126">
    <property type="entry name" value="Pectin lyase-like"/>
    <property type="match status" value="1"/>
</dbReference>
<dbReference type="AlphaFoldDB" id="A0A918KEQ8"/>
<feature type="signal peptide" evidence="1">
    <location>
        <begin position="1"/>
        <end position="21"/>
    </location>
</feature>
<dbReference type="RefSeq" id="WP_189609840.1">
    <property type="nucleotide sequence ID" value="NZ_BMXR01000007.1"/>
</dbReference>
<organism evidence="3 4">
    <name type="scientific">Saccharospirillum salsuginis</name>
    <dbReference type="NCBI Taxonomy" id="418750"/>
    <lineage>
        <taxon>Bacteria</taxon>
        <taxon>Pseudomonadati</taxon>
        <taxon>Pseudomonadota</taxon>
        <taxon>Gammaproteobacteria</taxon>
        <taxon>Oceanospirillales</taxon>
        <taxon>Saccharospirillaceae</taxon>
        <taxon>Saccharospirillum</taxon>
    </lineage>
</organism>
<feature type="chain" id="PRO_5036857624" description="Right handed beta helix domain-containing protein" evidence="1">
    <location>
        <begin position="22"/>
        <end position="412"/>
    </location>
</feature>
<dbReference type="PROSITE" id="PS51257">
    <property type="entry name" value="PROKAR_LIPOPROTEIN"/>
    <property type="match status" value="1"/>
</dbReference>
<dbReference type="Gene3D" id="2.160.20.10">
    <property type="entry name" value="Single-stranded right-handed beta-helix, Pectin lyase-like"/>
    <property type="match status" value="1"/>
</dbReference>
<keyword evidence="4" id="KW-1185">Reference proteome</keyword>
<dbReference type="Proteomes" id="UP000626148">
    <property type="component" value="Unassembled WGS sequence"/>
</dbReference>
<dbReference type="InterPro" id="IPR011050">
    <property type="entry name" value="Pectin_lyase_fold/virulence"/>
</dbReference>
<evidence type="ECO:0000313" key="4">
    <source>
        <dbReference type="Proteomes" id="UP000626148"/>
    </source>
</evidence>
<dbReference type="InterPro" id="IPR039448">
    <property type="entry name" value="Beta_helix"/>
</dbReference>
<feature type="domain" description="Right handed beta helix" evidence="2">
    <location>
        <begin position="84"/>
        <end position="217"/>
    </location>
</feature>
<dbReference type="InterPro" id="IPR012334">
    <property type="entry name" value="Pectin_lyas_fold"/>
</dbReference>
<keyword evidence="1" id="KW-0732">Signal</keyword>
<evidence type="ECO:0000256" key="1">
    <source>
        <dbReference type="SAM" id="SignalP"/>
    </source>
</evidence>
<reference evidence="3" key="2">
    <citation type="submission" date="2020-09" db="EMBL/GenBank/DDBJ databases">
        <authorList>
            <person name="Sun Q."/>
            <person name="Kim S."/>
        </authorList>
    </citation>
    <scope>NUCLEOTIDE SEQUENCE</scope>
    <source>
        <strain evidence="3">KCTC 22169</strain>
    </source>
</reference>
<evidence type="ECO:0000259" key="2">
    <source>
        <dbReference type="Pfam" id="PF13229"/>
    </source>
</evidence>
<dbReference type="NCBIfam" id="TIGR03805">
    <property type="entry name" value="beta_helix_1"/>
    <property type="match status" value="1"/>
</dbReference>
<dbReference type="InterPro" id="IPR006626">
    <property type="entry name" value="PbH1"/>
</dbReference>
<accession>A0A918KEQ8</accession>
<dbReference type="EMBL" id="BMXR01000007">
    <property type="protein sequence ID" value="GGX59121.1"/>
    <property type="molecule type" value="Genomic_DNA"/>
</dbReference>
<comment type="caution">
    <text evidence="3">The sequence shown here is derived from an EMBL/GenBank/DDBJ whole genome shotgun (WGS) entry which is preliminary data.</text>
</comment>
<dbReference type="SMART" id="SM00710">
    <property type="entry name" value="PbH1"/>
    <property type="match status" value="7"/>
</dbReference>
<reference evidence="3" key="1">
    <citation type="journal article" date="2014" name="Int. J. Syst. Evol. Microbiol.">
        <title>Complete genome sequence of Corynebacterium casei LMG S-19264T (=DSM 44701T), isolated from a smear-ripened cheese.</title>
        <authorList>
            <consortium name="US DOE Joint Genome Institute (JGI-PGF)"/>
            <person name="Walter F."/>
            <person name="Albersmeier A."/>
            <person name="Kalinowski J."/>
            <person name="Ruckert C."/>
        </authorList>
    </citation>
    <scope>NUCLEOTIDE SEQUENCE</scope>
    <source>
        <strain evidence="3">KCTC 22169</strain>
    </source>
</reference>
<protein>
    <recommendedName>
        <fullName evidence="2">Right handed beta helix domain-containing protein</fullName>
    </recommendedName>
</protein>
<evidence type="ECO:0000313" key="3">
    <source>
        <dbReference type="EMBL" id="GGX59121.1"/>
    </source>
</evidence>
<dbReference type="InterPro" id="IPR022442">
    <property type="entry name" value="SO_2930-like_dom"/>
</dbReference>
<gene>
    <name evidence="3" type="ORF">GCM10007392_28580</name>
</gene>
<proteinExistence type="predicted"/>
<dbReference type="Pfam" id="PF13229">
    <property type="entry name" value="Beta_helix"/>
    <property type="match status" value="1"/>
</dbReference>
<name>A0A918KEQ8_9GAMM</name>
<sequence>MNALKITTQWLLITLILAACSQDTDTAATSEDYQKTLMTQLIEAQPGDVIDIPAGTFHFNRGLTLNQNGITLRGQGMDQTILSFKNQIQGAEGLFVSGNDFTIEDLAIEDAKGDALKINEGRNIVIRNVRTEWTNGPDTDNGAYGIYPVQTENTLIEGSVAIGASDAGIYVGQSRNVIVRNSRAEYNVAGIEIENTQGADVYGNLATNNTGGILVFNMPNLPIPGKGTRVYDNDVTGNNTGNFAHKGAAVASVPAGSGVVINSNDQVEIFNNRIKDNDTANIIISSAQSTGYYEADNEAASFDPYPESIFIYDNTFEGGGKSPDHLELKALKVLEFGITGALPDILWDGYYDPEKQVDGQTPDALKICVQNGEAGLINVDAPGGFDNISTDMSPHNCELPKLPAVSLEGAEA</sequence>